<protein>
    <submittedName>
        <fullName evidence="1">Uncharacterized protein</fullName>
    </submittedName>
</protein>
<accession>A0A9K3DBE9</accession>
<proteinExistence type="predicted"/>
<feature type="non-terminal residue" evidence="1">
    <location>
        <position position="198"/>
    </location>
</feature>
<comment type="caution">
    <text evidence="1">The sequence shown here is derived from an EMBL/GenBank/DDBJ whole genome shotgun (WGS) entry which is preliminary data.</text>
</comment>
<name>A0A9K3DBE9_9EUKA</name>
<evidence type="ECO:0000313" key="2">
    <source>
        <dbReference type="Proteomes" id="UP000265618"/>
    </source>
</evidence>
<organism evidence="1 2">
    <name type="scientific">Kipferlia bialata</name>
    <dbReference type="NCBI Taxonomy" id="797122"/>
    <lineage>
        <taxon>Eukaryota</taxon>
        <taxon>Metamonada</taxon>
        <taxon>Carpediemonas-like organisms</taxon>
        <taxon>Kipferlia</taxon>
    </lineage>
</organism>
<evidence type="ECO:0000313" key="1">
    <source>
        <dbReference type="EMBL" id="GIQ92703.1"/>
    </source>
</evidence>
<gene>
    <name evidence="1" type="ORF">KIPB_016625</name>
</gene>
<dbReference type="AlphaFoldDB" id="A0A9K3DBE9"/>
<keyword evidence="2" id="KW-1185">Reference proteome</keyword>
<dbReference type="Proteomes" id="UP000265618">
    <property type="component" value="Unassembled WGS sequence"/>
</dbReference>
<reference evidence="1 2" key="1">
    <citation type="journal article" date="2018" name="PLoS ONE">
        <title>The draft genome of Kipferlia bialata reveals reductive genome evolution in fornicate parasites.</title>
        <authorList>
            <person name="Tanifuji G."/>
            <person name="Takabayashi S."/>
            <person name="Kume K."/>
            <person name="Takagi M."/>
            <person name="Nakayama T."/>
            <person name="Kamikawa R."/>
            <person name="Inagaki Y."/>
            <person name="Hashimoto T."/>
        </authorList>
    </citation>
    <scope>NUCLEOTIDE SEQUENCE [LARGE SCALE GENOMIC DNA]</scope>
    <source>
        <strain evidence="1">NY0173</strain>
    </source>
</reference>
<sequence length="198" mass="21348">MHRSSTPLPLSVLSDVLPLDDDDQTGIYSAFPCTPTQSDVYSLFDSWLLLRGHAMAVTPTYCNHSNPETLETLPLGGVKPLQSRALVRHLLGESGGERGHALESFMGLLRKLGDCSVETGALFPSPALSDLPGHQGRSDGLFSVPKGCVLYMLSDAKQCSHHLSHKISVASYASLMPELRPGGWMCGTDLYLVVDDPV</sequence>
<dbReference type="EMBL" id="BDIP01010315">
    <property type="protein sequence ID" value="GIQ92703.1"/>
    <property type="molecule type" value="Genomic_DNA"/>
</dbReference>